<accession>A0A1Q5PDB2</accession>
<organism evidence="2 3">
    <name type="scientific">Pontibacter flavimaris</name>
    <dbReference type="NCBI Taxonomy" id="1797110"/>
    <lineage>
        <taxon>Bacteria</taxon>
        <taxon>Pseudomonadati</taxon>
        <taxon>Bacteroidota</taxon>
        <taxon>Cytophagia</taxon>
        <taxon>Cytophagales</taxon>
        <taxon>Hymenobacteraceae</taxon>
        <taxon>Pontibacter</taxon>
    </lineage>
</organism>
<dbReference type="RefSeq" id="WP_073852320.1">
    <property type="nucleotide sequence ID" value="NZ_LVWA01000005.1"/>
</dbReference>
<dbReference type="Proteomes" id="UP000186551">
    <property type="component" value="Unassembled WGS sequence"/>
</dbReference>
<dbReference type="Gene3D" id="3.40.630.30">
    <property type="match status" value="1"/>
</dbReference>
<dbReference type="SUPFAM" id="SSF55729">
    <property type="entry name" value="Acyl-CoA N-acyltransferases (Nat)"/>
    <property type="match status" value="1"/>
</dbReference>
<keyword evidence="3" id="KW-1185">Reference proteome</keyword>
<evidence type="ECO:0000259" key="1">
    <source>
        <dbReference type="PROSITE" id="PS51186"/>
    </source>
</evidence>
<dbReference type="GO" id="GO:0016747">
    <property type="term" value="F:acyltransferase activity, transferring groups other than amino-acyl groups"/>
    <property type="evidence" value="ECO:0007669"/>
    <property type="project" value="InterPro"/>
</dbReference>
<dbReference type="InterPro" id="IPR016181">
    <property type="entry name" value="Acyl_CoA_acyltransferase"/>
</dbReference>
<name>A0A1Q5PDB2_9BACT</name>
<comment type="caution">
    <text evidence="2">The sequence shown here is derived from an EMBL/GenBank/DDBJ whole genome shotgun (WGS) entry which is preliminary data.</text>
</comment>
<keyword evidence="2" id="KW-0808">Transferase</keyword>
<evidence type="ECO:0000313" key="2">
    <source>
        <dbReference type="EMBL" id="OKL40216.1"/>
    </source>
</evidence>
<dbReference type="STRING" id="1797110.A3841_17920"/>
<dbReference type="PANTHER" id="PTHR43792:SF1">
    <property type="entry name" value="N-ACETYLTRANSFERASE DOMAIN-CONTAINING PROTEIN"/>
    <property type="match status" value="1"/>
</dbReference>
<proteinExistence type="predicted"/>
<dbReference type="AlphaFoldDB" id="A0A1Q5PDB2"/>
<dbReference type="Pfam" id="PF13302">
    <property type="entry name" value="Acetyltransf_3"/>
    <property type="match status" value="1"/>
</dbReference>
<evidence type="ECO:0000313" key="3">
    <source>
        <dbReference type="Proteomes" id="UP000186551"/>
    </source>
</evidence>
<gene>
    <name evidence="2" type="ORF">A3841_17920</name>
</gene>
<sequence>MDNFQTFETERLLLKPTSYEDAPFLLELLNTPEWLQFIGDRNVRSVKAAEKYVSTRILPQQKRLGYGNYTVIRKADGVKIGSCGLYDREGLEGIDIGFAFLKEYGGQGYAFEAASRLKEAARSIFGIRQLAAITMKENFASQKLLEKLGLKYKGLITLPNDDEELLLYQLSFPIQS</sequence>
<dbReference type="InterPro" id="IPR000182">
    <property type="entry name" value="GNAT_dom"/>
</dbReference>
<dbReference type="PANTHER" id="PTHR43792">
    <property type="entry name" value="GNAT FAMILY, PUTATIVE (AFU_ORTHOLOGUE AFUA_3G00765)-RELATED-RELATED"/>
    <property type="match status" value="1"/>
</dbReference>
<dbReference type="InterPro" id="IPR051531">
    <property type="entry name" value="N-acetyltransferase"/>
</dbReference>
<dbReference type="EMBL" id="LVWA01000005">
    <property type="protein sequence ID" value="OKL40216.1"/>
    <property type="molecule type" value="Genomic_DNA"/>
</dbReference>
<dbReference type="PROSITE" id="PS51186">
    <property type="entry name" value="GNAT"/>
    <property type="match status" value="1"/>
</dbReference>
<reference evidence="2 3" key="1">
    <citation type="submission" date="2016-03" db="EMBL/GenBank/DDBJ databases">
        <title>Genome sequence of Pontibacter sp. nov., of the family cytophagaceae, isolated from marine sediment of the Yellow Sea, China.</title>
        <authorList>
            <person name="Zhang G."/>
            <person name="Zhang R."/>
        </authorList>
    </citation>
    <scope>NUCLEOTIDE SEQUENCE [LARGE SCALE GENOMIC DNA]</scope>
    <source>
        <strain evidence="2 3">S10-8</strain>
    </source>
</reference>
<protein>
    <submittedName>
        <fullName evidence="2">GNAT family acetyltransferase</fullName>
    </submittedName>
</protein>
<feature type="domain" description="N-acetyltransferase" evidence="1">
    <location>
        <begin position="12"/>
        <end position="173"/>
    </location>
</feature>
<dbReference type="OrthoDB" id="9798081at2"/>